<reference evidence="12 13" key="1">
    <citation type="journal article" date="2016" name="Proc. Natl. Acad. Sci. U.S.A.">
        <title>Comparative genomics of biotechnologically important yeasts.</title>
        <authorList>
            <person name="Riley R."/>
            <person name="Haridas S."/>
            <person name="Wolfe K.H."/>
            <person name="Lopes M.R."/>
            <person name="Hittinger C.T."/>
            <person name="Goeker M."/>
            <person name="Salamov A.A."/>
            <person name="Wisecaver J.H."/>
            <person name="Long T.M."/>
            <person name="Calvey C.H."/>
            <person name="Aerts A.L."/>
            <person name="Barry K.W."/>
            <person name="Choi C."/>
            <person name="Clum A."/>
            <person name="Coughlan A.Y."/>
            <person name="Deshpande S."/>
            <person name="Douglass A.P."/>
            <person name="Hanson S.J."/>
            <person name="Klenk H.-P."/>
            <person name="LaButti K.M."/>
            <person name="Lapidus A."/>
            <person name="Lindquist E.A."/>
            <person name="Lipzen A.M."/>
            <person name="Meier-Kolthoff J.P."/>
            <person name="Ohm R.A."/>
            <person name="Otillar R.P."/>
            <person name="Pangilinan J.L."/>
            <person name="Peng Y."/>
            <person name="Rokas A."/>
            <person name="Rosa C.A."/>
            <person name="Scheuner C."/>
            <person name="Sibirny A.A."/>
            <person name="Slot J.C."/>
            <person name="Stielow J.B."/>
            <person name="Sun H."/>
            <person name="Kurtzman C.P."/>
            <person name="Blackwell M."/>
            <person name="Grigoriev I.V."/>
            <person name="Jeffries T.W."/>
        </authorList>
    </citation>
    <scope>NUCLEOTIDE SEQUENCE [LARGE SCALE GENOMIC DNA]</scope>
    <source>
        <strain evidence="12 13">NRRL Y-11557</strain>
    </source>
</reference>
<dbReference type="GO" id="GO:0005634">
    <property type="term" value="C:nucleus"/>
    <property type="evidence" value="ECO:0007669"/>
    <property type="project" value="UniProtKB-SubCell"/>
</dbReference>
<dbReference type="PANTHER" id="PTHR12786:SF1">
    <property type="entry name" value="SPLICING REGULATOR SDE2"/>
    <property type="match status" value="1"/>
</dbReference>
<keyword evidence="4" id="KW-0963">Cytoplasm</keyword>
<dbReference type="AlphaFoldDB" id="A0A1E3QA09"/>
<proteinExistence type="inferred from homology"/>
<evidence type="ECO:0000256" key="5">
    <source>
        <dbReference type="ARBA" id="ARBA00022664"/>
    </source>
</evidence>
<keyword evidence="6" id="KW-0508">mRNA splicing</keyword>
<accession>A0A1E3QA09</accession>
<evidence type="ECO:0000256" key="8">
    <source>
        <dbReference type="ARBA" id="ARBA00023306"/>
    </source>
</evidence>
<keyword evidence="5" id="KW-0507">mRNA processing</keyword>
<feature type="compositionally biased region" description="Acidic residues" evidence="9">
    <location>
        <begin position="212"/>
        <end position="233"/>
    </location>
</feature>
<evidence type="ECO:0000259" key="10">
    <source>
        <dbReference type="Pfam" id="PF13019"/>
    </source>
</evidence>
<dbReference type="Pfam" id="PF22782">
    <property type="entry name" value="SDE2"/>
    <property type="match status" value="1"/>
</dbReference>
<evidence type="ECO:0000256" key="9">
    <source>
        <dbReference type="SAM" id="MobiDB-lite"/>
    </source>
</evidence>
<evidence type="ECO:0000313" key="12">
    <source>
        <dbReference type="EMBL" id="ODQ73857.1"/>
    </source>
</evidence>
<dbReference type="EMBL" id="KV454293">
    <property type="protein sequence ID" value="ODQ73857.1"/>
    <property type="molecule type" value="Genomic_DNA"/>
</dbReference>
<protein>
    <submittedName>
        <fullName evidence="12">Uncharacterized protein</fullName>
    </submittedName>
</protein>
<name>A0A1E3QA09_LIPST</name>
<dbReference type="Proteomes" id="UP000094385">
    <property type="component" value="Unassembled WGS sequence"/>
</dbReference>
<evidence type="ECO:0000313" key="13">
    <source>
        <dbReference type="Proteomes" id="UP000094385"/>
    </source>
</evidence>
<evidence type="ECO:0000256" key="3">
    <source>
        <dbReference type="ARBA" id="ARBA00008726"/>
    </source>
</evidence>
<dbReference type="InterPro" id="IPR053822">
    <property type="entry name" value="SDE2-like_dom"/>
</dbReference>
<feature type="domain" description="SDE2-like" evidence="11">
    <location>
        <begin position="90"/>
        <end position="199"/>
    </location>
</feature>
<evidence type="ECO:0000256" key="7">
    <source>
        <dbReference type="ARBA" id="ARBA00023242"/>
    </source>
</evidence>
<evidence type="ECO:0000256" key="6">
    <source>
        <dbReference type="ARBA" id="ARBA00023187"/>
    </source>
</evidence>
<keyword evidence="7" id="KW-0539">Nucleus</keyword>
<feature type="compositionally biased region" description="Basic and acidic residues" evidence="9">
    <location>
        <begin position="114"/>
        <end position="129"/>
    </location>
</feature>
<dbReference type="InterPro" id="IPR024974">
    <property type="entry name" value="Sde2_N"/>
</dbReference>
<comment type="similarity">
    <text evidence="3">Belongs to the SDE2 family.</text>
</comment>
<feature type="region of interest" description="Disordered" evidence="9">
    <location>
        <begin position="205"/>
        <end position="283"/>
    </location>
</feature>
<feature type="domain" description="Sde2 ubiquitin" evidence="10">
    <location>
        <begin position="7"/>
        <end position="89"/>
    </location>
</feature>
<dbReference type="STRING" id="675824.A0A1E3QA09"/>
<organism evidence="12 13">
    <name type="scientific">Lipomyces starkeyi NRRL Y-11557</name>
    <dbReference type="NCBI Taxonomy" id="675824"/>
    <lineage>
        <taxon>Eukaryota</taxon>
        <taxon>Fungi</taxon>
        <taxon>Dikarya</taxon>
        <taxon>Ascomycota</taxon>
        <taxon>Saccharomycotina</taxon>
        <taxon>Lipomycetes</taxon>
        <taxon>Lipomycetales</taxon>
        <taxon>Lipomycetaceae</taxon>
        <taxon>Lipomyces</taxon>
    </lineage>
</organism>
<sequence>MASASPIDVFISTFSGIRPLTLQSIPSSTPISSILSLITELLPDAVAQTVYFTQQSGRLLPSDTALPISTLVPSGTSSFFSLQLTPRLRGGKGGFGSQLRAQGGRMSARRKRGAKNDEESKDNYRNLDGRRMRSIRQAKDLAIYLETAPQRIKEASRQKRERLKAIIEMEDPASKARFNDVEFLEESEEMIEDLKRIVEESVKYGGQQFVDSQEDDEEEIDDDDDGEDEDEGERDIPKFVVGSVDSGGSSSSSSARKPKIASFFDEDVDSGASDSENDKNVSK</sequence>
<feature type="region of interest" description="Disordered" evidence="9">
    <location>
        <begin position="91"/>
        <end position="129"/>
    </location>
</feature>
<dbReference type="GO" id="GO:0005737">
    <property type="term" value="C:cytoplasm"/>
    <property type="evidence" value="ECO:0007669"/>
    <property type="project" value="UniProtKB-SubCell"/>
</dbReference>
<evidence type="ECO:0000256" key="2">
    <source>
        <dbReference type="ARBA" id="ARBA00004496"/>
    </source>
</evidence>
<dbReference type="GO" id="GO:0008380">
    <property type="term" value="P:RNA splicing"/>
    <property type="evidence" value="ECO:0007669"/>
    <property type="project" value="UniProtKB-KW"/>
</dbReference>
<comment type="subcellular location">
    <subcellularLocation>
        <location evidence="2">Cytoplasm</location>
    </subcellularLocation>
    <subcellularLocation>
        <location evidence="1">Nucleus</location>
    </subcellularLocation>
</comment>
<feature type="compositionally biased region" description="Low complexity" evidence="9">
    <location>
        <begin position="240"/>
        <end position="254"/>
    </location>
</feature>
<evidence type="ECO:0000256" key="1">
    <source>
        <dbReference type="ARBA" id="ARBA00004123"/>
    </source>
</evidence>
<evidence type="ECO:0000259" key="11">
    <source>
        <dbReference type="Pfam" id="PF22782"/>
    </source>
</evidence>
<dbReference type="GO" id="GO:0006397">
    <property type="term" value="P:mRNA processing"/>
    <property type="evidence" value="ECO:0007669"/>
    <property type="project" value="UniProtKB-KW"/>
</dbReference>
<keyword evidence="13" id="KW-1185">Reference proteome</keyword>
<gene>
    <name evidence="12" type="ORF">LIPSTDRAFT_3079</name>
</gene>
<dbReference type="OrthoDB" id="547031at2759"/>
<dbReference type="InterPro" id="IPR051421">
    <property type="entry name" value="RNA_Proc_DNA_Dmg_Regulator"/>
</dbReference>
<dbReference type="Pfam" id="PF13019">
    <property type="entry name" value="Sde2_N_Ubi_yeast"/>
    <property type="match status" value="1"/>
</dbReference>
<keyword evidence="8" id="KW-0131">Cell cycle</keyword>
<evidence type="ECO:0000256" key="4">
    <source>
        <dbReference type="ARBA" id="ARBA00022490"/>
    </source>
</evidence>
<dbReference type="PANTHER" id="PTHR12786">
    <property type="entry name" value="SPLICING FACTOR SF3A-RELATED"/>
    <property type="match status" value="1"/>
</dbReference>